<comment type="catalytic activity">
    <reaction evidence="1 7">
        <text>an S-(2-hydroxyacyl)glutathione + H2O = a 2-hydroxy carboxylate + glutathione + H(+)</text>
        <dbReference type="Rhea" id="RHEA:21864"/>
        <dbReference type="ChEBI" id="CHEBI:15377"/>
        <dbReference type="ChEBI" id="CHEBI:15378"/>
        <dbReference type="ChEBI" id="CHEBI:57925"/>
        <dbReference type="ChEBI" id="CHEBI:58896"/>
        <dbReference type="ChEBI" id="CHEBI:71261"/>
        <dbReference type="EC" id="3.1.2.6"/>
    </reaction>
</comment>
<feature type="binding site" evidence="7">
    <location>
        <position position="60"/>
    </location>
    <ligand>
        <name>Zn(2+)</name>
        <dbReference type="ChEBI" id="CHEBI:29105"/>
        <label>1</label>
    </ligand>
</feature>
<evidence type="ECO:0000256" key="4">
    <source>
        <dbReference type="ARBA" id="ARBA00022723"/>
    </source>
</evidence>
<reference evidence="9 10" key="1">
    <citation type="submission" date="2016-10" db="EMBL/GenBank/DDBJ databases">
        <authorList>
            <person name="de Groot N.N."/>
        </authorList>
    </citation>
    <scope>NUCLEOTIDE SEQUENCE [LARGE SCALE GENOMIC DNA]</scope>
    <source>
        <strain evidence="9 10">HL3</strain>
    </source>
</reference>
<dbReference type="InterPro" id="IPR032282">
    <property type="entry name" value="HAGH_C"/>
</dbReference>
<comment type="function">
    <text evidence="7">Thiolesterase that catalyzes the hydrolysis of S-D-lactoyl-glutathione to form glutathione and D-lactic acid.</text>
</comment>
<dbReference type="SUPFAM" id="SSF56281">
    <property type="entry name" value="Metallo-hydrolase/oxidoreductase"/>
    <property type="match status" value="1"/>
</dbReference>
<keyword evidence="4 7" id="KW-0479">Metal-binding</keyword>
<dbReference type="PANTHER" id="PTHR43705:SF1">
    <property type="entry name" value="HYDROXYACYLGLUTATHIONE HYDROLASE GLOB"/>
    <property type="match status" value="1"/>
</dbReference>
<dbReference type="STRING" id="1123397.SAMN05660831_00613"/>
<dbReference type="InterPro" id="IPR050110">
    <property type="entry name" value="Glyoxalase_II_hydrolase"/>
</dbReference>
<dbReference type="Pfam" id="PF16123">
    <property type="entry name" value="HAGH_C"/>
    <property type="match status" value="1"/>
</dbReference>
<feature type="binding site" evidence="7">
    <location>
        <position position="171"/>
    </location>
    <ligand>
        <name>Zn(2+)</name>
        <dbReference type="ChEBI" id="CHEBI:29105"/>
        <label>2</label>
    </ligand>
</feature>
<feature type="binding site" evidence="7">
    <location>
        <position position="133"/>
    </location>
    <ligand>
        <name>Zn(2+)</name>
        <dbReference type="ChEBI" id="CHEBI:29105"/>
        <label>2</label>
    </ligand>
</feature>
<accession>A0A1I1P6A8</accession>
<dbReference type="Gene3D" id="3.60.15.10">
    <property type="entry name" value="Ribonuclease Z/Hydroxyacylglutathione hydrolase-like"/>
    <property type="match status" value="1"/>
</dbReference>
<dbReference type="HAMAP" id="MF_01374">
    <property type="entry name" value="Glyoxalase_2"/>
    <property type="match status" value="1"/>
</dbReference>
<dbReference type="UniPathway" id="UPA00619">
    <property type="reaction ID" value="UER00676"/>
</dbReference>
<dbReference type="EMBL" id="FOMJ01000001">
    <property type="protein sequence ID" value="SFD05132.1"/>
    <property type="molecule type" value="Genomic_DNA"/>
</dbReference>
<dbReference type="Proteomes" id="UP000198611">
    <property type="component" value="Unassembled WGS sequence"/>
</dbReference>
<dbReference type="GO" id="GO:0004416">
    <property type="term" value="F:hydroxyacylglutathione hydrolase activity"/>
    <property type="evidence" value="ECO:0007669"/>
    <property type="project" value="UniProtKB-UniRule"/>
</dbReference>
<keyword evidence="6 7" id="KW-0862">Zinc</keyword>
<evidence type="ECO:0000259" key="8">
    <source>
        <dbReference type="SMART" id="SM00849"/>
    </source>
</evidence>
<dbReference type="CDD" id="cd07723">
    <property type="entry name" value="hydroxyacylglutathione_hydrolase_MBL-fold"/>
    <property type="match status" value="1"/>
</dbReference>
<feature type="binding site" evidence="7">
    <location>
        <position position="116"/>
    </location>
    <ligand>
        <name>Zn(2+)</name>
        <dbReference type="ChEBI" id="CHEBI:29105"/>
        <label>1</label>
    </ligand>
</feature>
<evidence type="ECO:0000256" key="6">
    <source>
        <dbReference type="ARBA" id="ARBA00022833"/>
    </source>
</evidence>
<protein>
    <recommendedName>
        <fullName evidence="7">Hydroxyacylglutathione hydrolase</fullName>
        <ecNumber evidence="7">3.1.2.6</ecNumber>
    </recommendedName>
    <alternativeName>
        <fullName evidence="7">Glyoxalase II</fullName>
        <shortName evidence="7">Glx II</shortName>
    </alternativeName>
</protein>
<feature type="binding site" evidence="7">
    <location>
        <position position="133"/>
    </location>
    <ligand>
        <name>Zn(2+)</name>
        <dbReference type="ChEBI" id="CHEBI:29105"/>
        <label>1</label>
    </ligand>
</feature>
<dbReference type="PANTHER" id="PTHR43705">
    <property type="entry name" value="HYDROXYACYLGLUTATHIONE HYDROLASE"/>
    <property type="match status" value="1"/>
</dbReference>
<dbReference type="Pfam" id="PF00753">
    <property type="entry name" value="Lactamase_B"/>
    <property type="match status" value="1"/>
</dbReference>
<feature type="domain" description="Metallo-beta-lactamase" evidence="8">
    <location>
        <begin position="15"/>
        <end position="171"/>
    </location>
</feature>
<evidence type="ECO:0000256" key="2">
    <source>
        <dbReference type="ARBA" id="ARBA00004963"/>
    </source>
</evidence>
<dbReference type="InterPro" id="IPR035680">
    <property type="entry name" value="Clx_II_MBL"/>
</dbReference>
<dbReference type="PIRSF" id="PIRSF005457">
    <property type="entry name" value="Glx"/>
    <property type="match status" value="1"/>
</dbReference>
<evidence type="ECO:0000313" key="10">
    <source>
        <dbReference type="Proteomes" id="UP000198611"/>
    </source>
</evidence>
<dbReference type="GO" id="GO:0046872">
    <property type="term" value="F:metal ion binding"/>
    <property type="evidence" value="ECO:0007669"/>
    <property type="project" value="UniProtKB-KW"/>
</dbReference>
<organism evidence="9 10">
    <name type="scientific">Thiohalospira halophila DSM 15071</name>
    <dbReference type="NCBI Taxonomy" id="1123397"/>
    <lineage>
        <taxon>Bacteria</taxon>
        <taxon>Pseudomonadati</taxon>
        <taxon>Pseudomonadota</taxon>
        <taxon>Gammaproteobacteria</taxon>
        <taxon>Thiohalospirales</taxon>
        <taxon>Thiohalospiraceae</taxon>
        <taxon>Thiohalospira</taxon>
    </lineage>
</organism>
<dbReference type="NCBIfam" id="TIGR03413">
    <property type="entry name" value="GSH_gloB"/>
    <property type="match status" value="1"/>
</dbReference>
<feature type="binding site" evidence="7">
    <location>
        <position position="63"/>
    </location>
    <ligand>
        <name>Zn(2+)</name>
        <dbReference type="ChEBI" id="CHEBI:29105"/>
        <label>2</label>
    </ligand>
</feature>
<keyword evidence="5 7" id="KW-0378">Hydrolase</keyword>
<evidence type="ECO:0000256" key="3">
    <source>
        <dbReference type="ARBA" id="ARBA00006759"/>
    </source>
</evidence>
<feature type="binding site" evidence="7">
    <location>
        <position position="62"/>
    </location>
    <ligand>
        <name>Zn(2+)</name>
        <dbReference type="ChEBI" id="CHEBI:29105"/>
        <label>2</label>
    </ligand>
</feature>
<evidence type="ECO:0000256" key="1">
    <source>
        <dbReference type="ARBA" id="ARBA00001623"/>
    </source>
</evidence>
<comment type="pathway">
    <text evidence="2 7">Secondary metabolite metabolism; methylglyoxal degradation; (R)-lactate from methylglyoxal: step 2/2.</text>
</comment>
<keyword evidence="10" id="KW-1185">Reference proteome</keyword>
<comment type="subunit">
    <text evidence="7">Monomer.</text>
</comment>
<evidence type="ECO:0000313" key="9">
    <source>
        <dbReference type="EMBL" id="SFD05132.1"/>
    </source>
</evidence>
<sequence length="260" mass="28405">MRSMIRIDTIPAFKDNYIWGLVDTATSRATVVDPGDAVPVRAWLADQGLTLDAILITHHHGDHVGGVRDLLADRDIPVHGPAHGRIPGRTHPVADGDRVTVAGLPAPLEVREVPGHTLDHIAYTDGERLFCGDVLFTGGCGAVFEGTNDQMFASLERFNDLPDACEVYCAHEYTLENLDFARRVEPENAALARRLETARAARERGEPTVPGTLGEERATNPFLRCREPSVIAAANRWANRDLTDAAAVFGIVRAWKDSLD</sequence>
<dbReference type="InterPro" id="IPR017782">
    <property type="entry name" value="Hydroxyacylglutathione_Hdrlase"/>
</dbReference>
<feature type="binding site" evidence="7">
    <location>
        <position position="58"/>
    </location>
    <ligand>
        <name>Zn(2+)</name>
        <dbReference type="ChEBI" id="CHEBI:29105"/>
        <label>1</label>
    </ligand>
</feature>
<evidence type="ECO:0000256" key="7">
    <source>
        <dbReference type="HAMAP-Rule" id="MF_01374"/>
    </source>
</evidence>
<name>A0A1I1P6A8_9GAMM</name>
<dbReference type="InterPro" id="IPR036866">
    <property type="entry name" value="RibonucZ/Hydroxyglut_hydro"/>
</dbReference>
<comment type="cofactor">
    <cofactor evidence="7">
        <name>Zn(2+)</name>
        <dbReference type="ChEBI" id="CHEBI:29105"/>
    </cofactor>
    <text evidence="7">Binds 2 Zn(2+) ions per subunit.</text>
</comment>
<evidence type="ECO:0000256" key="5">
    <source>
        <dbReference type="ARBA" id="ARBA00022801"/>
    </source>
</evidence>
<dbReference type="GO" id="GO:0019243">
    <property type="term" value="P:methylglyoxal catabolic process to D-lactate via S-lactoyl-glutathione"/>
    <property type="evidence" value="ECO:0007669"/>
    <property type="project" value="UniProtKB-UniRule"/>
</dbReference>
<comment type="similarity">
    <text evidence="3 7">Belongs to the metallo-beta-lactamase superfamily. Glyoxalase II family.</text>
</comment>
<dbReference type="SMART" id="SM00849">
    <property type="entry name" value="Lactamase_B"/>
    <property type="match status" value="1"/>
</dbReference>
<dbReference type="EC" id="3.1.2.6" evidence="7"/>
<gene>
    <name evidence="7" type="primary">gloB</name>
    <name evidence="9" type="ORF">SAMN05660831_00613</name>
</gene>
<dbReference type="AlphaFoldDB" id="A0A1I1P6A8"/>
<dbReference type="InterPro" id="IPR001279">
    <property type="entry name" value="Metallo-B-lactamas"/>
</dbReference>
<proteinExistence type="inferred from homology"/>